<dbReference type="Pfam" id="PF11969">
    <property type="entry name" value="DcpS_C"/>
    <property type="match status" value="1"/>
</dbReference>
<organism evidence="5 6">
    <name type="scientific">candidate division WOR-1 bacterium RIFOXYB2_FULL_36_35</name>
    <dbReference type="NCBI Taxonomy" id="1802578"/>
    <lineage>
        <taxon>Bacteria</taxon>
        <taxon>Bacillati</taxon>
        <taxon>Saganbacteria</taxon>
    </lineage>
</organism>
<dbReference type="Proteomes" id="UP000177905">
    <property type="component" value="Unassembled WGS sequence"/>
</dbReference>
<feature type="domain" description="HIT" evidence="4">
    <location>
        <begin position="5"/>
        <end position="114"/>
    </location>
</feature>
<dbReference type="CDD" id="cd01276">
    <property type="entry name" value="PKCI_related"/>
    <property type="match status" value="1"/>
</dbReference>
<comment type="caution">
    <text evidence="5">The sequence shown here is derived from an EMBL/GenBank/DDBJ whole genome shotgun (WGS) entry which is preliminary data.</text>
</comment>
<feature type="short sequence motif" description="Histidine triad motif" evidence="2 3">
    <location>
        <begin position="98"/>
        <end position="102"/>
    </location>
</feature>
<dbReference type="InterPro" id="IPR019808">
    <property type="entry name" value="Histidine_triad_CS"/>
</dbReference>
<dbReference type="Gene3D" id="3.30.428.10">
    <property type="entry name" value="HIT-like"/>
    <property type="match status" value="1"/>
</dbReference>
<dbReference type="EMBL" id="MEUA01000009">
    <property type="protein sequence ID" value="OGC16405.1"/>
    <property type="molecule type" value="Genomic_DNA"/>
</dbReference>
<feature type="active site" description="Tele-AMP-histidine intermediate" evidence="1">
    <location>
        <position position="100"/>
    </location>
</feature>
<dbReference type="InterPro" id="IPR001310">
    <property type="entry name" value="Histidine_triad_HIT"/>
</dbReference>
<evidence type="ECO:0000313" key="6">
    <source>
        <dbReference type="Proteomes" id="UP000177905"/>
    </source>
</evidence>
<accession>A0A1F4S7H7</accession>
<evidence type="ECO:0000313" key="5">
    <source>
        <dbReference type="EMBL" id="OGC16405.1"/>
    </source>
</evidence>
<dbReference type="PANTHER" id="PTHR23089">
    <property type="entry name" value="HISTIDINE TRIAD HIT PROTEIN"/>
    <property type="match status" value="1"/>
</dbReference>
<evidence type="ECO:0000259" key="4">
    <source>
        <dbReference type="PROSITE" id="PS51084"/>
    </source>
</evidence>
<evidence type="ECO:0000256" key="1">
    <source>
        <dbReference type="PIRSR" id="PIRSR601310-1"/>
    </source>
</evidence>
<evidence type="ECO:0000256" key="3">
    <source>
        <dbReference type="PROSITE-ProRule" id="PRU00464"/>
    </source>
</evidence>
<name>A0A1F4S7H7_UNCSA</name>
<reference evidence="5 6" key="1">
    <citation type="journal article" date="2016" name="Nat. Commun.">
        <title>Thousands of microbial genomes shed light on interconnected biogeochemical processes in an aquifer system.</title>
        <authorList>
            <person name="Anantharaman K."/>
            <person name="Brown C.T."/>
            <person name="Hug L.A."/>
            <person name="Sharon I."/>
            <person name="Castelle C.J."/>
            <person name="Probst A.J."/>
            <person name="Thomas B.C."/>
            <person name="Singh A."/>
            <person name="Wilkins M.J."/>
            <person name="Karaoz U."/>
            <person name="Brodie E.L."/>
            <person name="Williams K.H."/>
            <person name="Hubbard S.S."/>
            <person name="Banfield J.F."/>
        </authorList>
    </citation>
    <scope>NUCLEOTIDE SEQUENCE [LARGE SCALE GENOMIC DNA]</scope>
</reference>
<dbReference type="AlphaFoldDB" id="A0A1F4S7H7"/>
<dbReference type="InterPro" id="IPR036265">
    <property type="entry name" value="HIT-like_sf"/>
</dbReference>
<dbReference type="PRINTS" id="PR00332">
    <property type="entry name" value="HISTRIAD"/>
</dbReference>
<dbReference type="InterPro" id="IPR011146">
    <property type="entry name" value="HIT-like"/>
</dbReference>
<protein>
    <submittedName>
        <fullName evidence="5">Histidine triad nucleotide-binding protein</fullName>
    </submittedName>
</protein>
<proteinExistence type="predicted"/>
<dbReference type="PROSITE" id="PS51084">
    <property type="entry name" value="HIT_2"/>
    <property type="match status" value="1"/>
</dbReference>
<evidence type="ECO:0000256" key="2">
    <source>
        <dbReference type="PIRSR" id="PIRSR601310-3"/>
    </source>
</evidence>
<gene>
    <name evidence="5" type="ORF">A2290_02130</name>
</gene>
<dbReference type="PROSITE" id="PS00892">
    <property type="entry name" value="HIT_1"/>
    <property type="match status" value="1"/>
</dbReference>
<sequence length="114" mass="12632">MNDCLFCKIINKQIPAEILVENEDVLAFNDINPQAPIHILVIPKTHIASISQVKKEHSQIISKIIKTIQNIAQKTGIIESGFRVVANHGSDAGQAVDHLHFHILGGRKMQWPPG</sequence>
<dbReference type="GO" id="GO:0003824">
    <property type="term" value="F:catalytic activity"/>
    <property type="evidence" value="ECO:0007669"/>
    <property type="project" value="InterPro"/>
</dbReference>
<dbReference type="SUPFAM" id="SSF54197">
    <property type="entry name" value="HIT-like"/>
    <property type="match status" value="1"/>
</dbReference>